<evidence type="ECO:0000256" key="3">
    <source>
        <dbReference type="ARBA" id="ARBA00022729"/>
    </source>
</evidence>
<evidence type="ECO:0000256" key="1">
    <source>
        <dbReference type="ARBA" id="ARBA00004613"/>
    </source>
</evidence>
<dbReference type="InterPro" id="IPR055372">
    <property type="entry name" value="CBM96"/>
</dbReference>
<gene>
    <name evidence="7" type="ORF">A3860_05420</name>
</gene>
<dbReference type="EMBL" id="LVYD01000058">
    <property type="protein sequence ID" value="OQP61158.1"/>
    <property type="molecule type" value="Genomic_DNA"/>
</dbReference>
<name>A0A1V9FS63_9BACT</name>
<dbReference type="Gene3D" id="2.60.120.200">
    <property type="match status" value="1"/>
</dbReference>
<feature type="domain" description="Secretion system C-terminal sorting" evidence="5">
    <location>
        <begin position="483"/>
        <end position="557"/>
    </location>
</feature>
<feature type="domain" description="Carbohydrate-binding module family 96" evidence="6">
    <location>
        <begin position="288"/>
        <end position="458"/>
    </location>
</feature>
<feature type="signal peptide" evidence="4">
    <location>
        <begin position="1"/>
        <end position="27"/>
    </location>
</feature>
<dbReference type="OrthoDB" id="624837at2"/>
<keyword evidence="8" id="KW-1185">Reference proteome</keyword>
<evidence type="ECO:0000256" key="4">
    <source>
        <dbReference type="SAM" id="SignalP"/>
    </source>
</evidence>
<dbReference type="InterPro" id="IPR025975">
    <property type="entry name" value="Polysacc_lyase"/>
</dbReference>
<evidence type="ECO:0000313" key="8">
    <source>
        <dbReference type="Proteomes" id="UP000192796"/>
    </source>
</evidence>
<comment type="caution">
    <text evidence="7">The sequence shown here is derived from an EMBL/GenBank/DDBJ whole genome shotgun (WGS) entry which is preliminary data.</text>
</comment>
<accession>A0A1V9FS63</accession>
<evidence type="ECO:0000259" key="5">
    <source>
        <dbReference type="Pfam" id="PF18962"/>
    </source>
</evidence>
<evidence type="ECO:0000259" key="6">
    <source>
        <dbReference type="Pfam" id="PF24517"/>
    </source>
</evidence>
<protein>
    <submittedName>
        <fullName evidence="7">Uncharacterized protein</fullName>
    </submittedName>
</protein>
<dbReference type="RefSeq" id="WP_081151514.1">
    <property type="nucleotide sequence ID" value="NZ_LVYD01000058.1"/>
</dbReference>
<dbReference type="Gene3D" id="2.60.40.4070">
    <property type="match status" value="1"/>
</dbReference>
<evidence type="ECO:0000256" key="2">
    <source>
        <dbReference type="ARBA" id="ARBA00022525"/>
    </source>
</evidence>
<comment type="subcellular location">
    <subcellularLocation>
        <location evidence="1">Secreted</location>
    </subcellularLocation>
</comment>
<dbReference type="Pfam" id="PF24517">
    <property type="entry name" value="CBM96"/>
    <property type="match status" value="1"/>
</dbReference>
<dbReference type="AlphaFoldDB" id="A0A1V9FS63"/>
<dbReference type="NCBIfam" id="NF033679">
    <property type="entry name" value="DNRLRE_dom"/>
    <property type="match status" value="1"/>
</dbReference>
<reference evidence="7 8" key="1">
    <citation type="submission" date="2016-03" db="EMBL/GenBank/DDBJ databases">
        <title>Niastella vici sp. nov., isolated from farmland soil.</title>
        <authorList>
            <person name="Chen L."/>
            <person name="Wang D."/>
            <person name="Yang S."/>
            <person name="Wang G."/>
        </authorList>
    </citation>
    <scope>NUCLEOTIDE SEQUENCE [LARGE SCALE GENOMIC DNA]</scope>
    <source>
        <strain evidence="7 8">DJ57</strain>
    </source>
</reference>
<dbReference type="Pfam" id="PF14099">
    <property type="entry name" value="Polysacc_lyase"/>
    <property type="match status" value="1"/>
</dbReference>
<evidence type="ECO:0000313" key="7">
    <source>
        <dbReference type="EMBL" id="OQP61158.1"/>
    </source>
</evidence>
<dbReference type="Pfam" id="PF18962">
    <property type="entry name" value="Por_Secre_tail"/>
    <property type="match status" value="1"/>
</dbReference>
<dbReference type="Proteomes" id="UP000192796">
    <property type="component" value="Unassembled WGS sequence"/>
</dbReference>
<keyword evidence="3 4" id="KW-0732">Signal</keyword>
<sequence length="560" mass="59833">MKLLHFARFITTATVLLLLLSKAPLQAQVTLSATGSGTAYDLIDANGFGNENPDCKHPSFGPHVTQAFDNTLGKYVFVFHSHATADDDRCTNEDRVRMEIKGGSGSPAEMQHTQGQTAYYRWKFKLDAGFIPSSRFTHIFQIKAIDGDDGAPLMTITPRAGNPQKIQIIHSSGEGSGSLGTVKEADLAPFKGNWVEAYVKYKSSDGSAGTFEITLTRISDGAVLLSYSNNSLDMWRDGASYNRPKWGVYRGKDAALRDEQVLFNDFCITESSASLCPSSVGGGNTGTTVNLNAQQDAYVRDGTNAGTAFGSTDAANLVTKVAPSGQANNNRETYLTFDISSITGTVTGATLKVNGHTESSSDANVGVGAYAVSNTSWTESTITWNNKPAGATSALATATVTDATARYYNWNITSYIQSEKAAGHTKVSFVLKNQQETSGRLLWNSKETGSNAPQLTITLAATARQGTTGITIPATAASGLNSFPNPFRDNNTISFTLEKPAHTNLSVYDINGKQVAVLVNGILTAGTHQTQFAASHLSAGVYTLKLTYDGKIITKKLLKE</sequence>
<proteinExistence type="predicted"/>
<keyword evidence="2" id="KW-0964">Secreted</keyword>
<dbReference type="STRING" id="1703345.A3860_05420"/>
<dbReference type="NCBIfam" id="TIGR04183">
    <property type="entry name" value="Por_Secre_tail"/>
    <property type="match status" value="1"/>
</dbReference>
<feature type="chain" id="PRO_5013116818" evidence="4">
    <location>
        <begin position="28"/>
        <end position="560"/>
    </location>
</feature>
<organism evidence="7 8">
    <name type="scientific">Niastella vici</name>
    <dbReference type="NCBI Taxonomy" id="1703345"/>
    <lineage>
        <taxon>Bacteria</taxon>
        <taxon>Pseudomonadati</taxon>
        <taxon>Bacteroidota</taxon>
        <taxon>Chitinophagia</taxon>
        <taxon>Chitinophagales</taxon>
        <taxon>Chitinophagaceae</taxon>
        <taxon>Niastella</taxon>
    </lineage>
</organism>
<dbReference type="InterPro" id="IPR026444">
    <property type="entry name" value="Secre_tail"/>
</dbReference>
<dbReference type="GO" id="GO:0005576">
    <property type="term" value="C:extracellular region"/>
    <property type="evidence" value="ECO:0007669"/>
    <property type="project" value="UniProtKB-SubCell"/>
</dbReference>